<evidence type="ECO:0000313" key="5">
    <source>
        <dbReference type="Proteomes" id="UP000777784"/>
    </source>
</evidence>
<dbReference type="InterPro" id="IPR036034">
    <property type="entry name" value="PDZ_sf"/>
</dbReference>
<dbReference type="Pfam" id="PF04389">
    <property type="entry name" value="Peptidase_M28"/>
    <property type="match status" value="1"/>
</dbReference>
<proteinExistence type="predicted"/>
<dbReference type="AlphaFoldDB" id="A0A948RS75"/>
<sequence length="614" mass="65909">MKRCYKSLCDLRIWGVLLLCGAALNACSQNQQDSSTRDPGDRMLKCVQELSSPAYEGRGVNSPGLDKAAGFIRGEMERLQLQPAGDDGFYQAFEISINVKPLEGTRLRILENGDGIWYEPGHIWAPEGISADAQLEDLAVRIHPDGLGSSDGSGHPGGTGHPGSKLPEPFAILILERETPAAQSMMMIPPWQLNPWGYLVEQAIHAEAAGAKALFVSSDPWNSIRTEEVSLPNPSDGYVTAPIPVVRFSPSRVRELLEMMGADAATASRLAGSTLAGSEQGQIRVDLNIAMDRTLKSPRNVIGSIPGNGEWVFVTAHYDHLGRGDNAPSGEFVYYPGADDNASGIALLLELASRFSQQHNKSKRGLVFAAFAAEEIGLAGSRYLADHPIVPLGDVATVVNVDMVGRLRDGDLLVMGTGSGTLLAEIVDSVRTVATPGLALRSVQDPGSPSDQAPFYAKGVPVLHIMTPPHVDYHQPTDTWDKIDTEGLCRVTDFTFALVDSLRSSARPAFRTSASGMAAPRSGGSYTVYLGTIPDFAYEGDDGVRLSGVKPDSPAASAGLLEGDLLIEVGGLPLKNLRDYVSILKAHKPGDEVELVFRRSGTEQRVKTVFEERK</sequence>
<gene>
    <name evidence="4" type="ORF">KJ970_03135</name>
</gene>
<dbReference type="SUPFAM" id="SSF52025">
    <property type="entry name" value="PA domain"/>
    <property type="match status" value="1"/>
</dbReference>
<evidence type="ECO:0000256" key="1">
    <source>
        <dbReference type="SAM" id="MobiDB-lite"/>
    </source>
</evidence>
<keyword evidence="2" id="KW-0732">Signal</keyword>
<evidence type="ECO:0000256" key="2">
    <source>
        <dbReference type="SAM" id="SignalP"/>
    </source>
</evidence>
<protein>
    <submittedName>
        <fullName evidence="4">M20/M25/M40 family metallo-hydrolase</fullName>
    </submittedName>
</protein>
<feature type="compositionally biased region" description="Gly residues" evidence="1">
    <location>
        <begin position="149"/>
        <end position="161"/>
    </location>
</feature>
<dbReference type="InterPro" id="IPR001478">
    <property type="entry name" value="PDZ"/>
</dbReference>
<feature type="signal peptide" evidence="2">
    <location>
        <begin position="1"/>
        <end position="28"/>
    </location>
</feature>
<feature type="chain" id="PRO_5037990816" evidence="2">
    <location>
        <begin position="29"/>
        <end position="614"/>
    </location>
</feature>
<dbReference type="GO" id="GO:0006508">
    <property type="term" value="P:proteolysis"/>
    <property type="evidence" value="ECO:0007669"/>
    <property type="project" value="InterPro"/>
</dbReference>
<dbReference type="PANTHER" id="PTHR12147:SF26">
    <property type="entry name" value="PEPTIDASE M28 DOMAIN-CONTAINING PROTEIN"/>
    <property type="match status" value="1"/>
</dbReference>
<dbReference type="InterPro" id="IPR007484">
    <property type="entry name" value="Peptidase_M28"/>
</dbReference>
<name>A0A948RS75_UNCEI</name>
<dbReference type="Gene3D" id="3.40.630.10">
    <property type="entry name" value="Zn peptidases"/>
    <property type="match status" value="1"/>
</dbReference>
<dbReference type="Gene3D" id="2.30.42.10">
    <property type="match status" value="1"/>
</dbReference>
<dbReference type="SUPFAM" id="SSF50156">
    <property type="entry name" value="PDZ domain-like"/>
    <property type="match status" value="1"/>
</dbReference>
<dbReference type="SMART" id="SM00228">
    <property type="entry name" value="PDZ"/>
    <property type="match status" value="1"/>
</dbReference>
<dbReference type="InterPro" id="IPR046450">
    <property type="entry name" value="PA_dom_sf"/>
</dbReference>
<feature type="domain" description="PDZ" evidence="3">
    <location>
        <begin position="543"/>
        <end position="601"/>
    </location>
</feature>
<comment type="caution">
    <text evidence="4">The sequence shown here is derived from an EMBL/GenBank/DDBJ whole genome shotgun (WGS) entry which is preliminary data.</text>
</comment>
<dbReference type="GO" id="GO:0008235">
    <property type="term" value="F:metalloexopeptidase activity"/>
    <property type="evidence" value="ECO:0007669"/>
    <property type="project" value="InterPro"/>
</dbReference>
<dbReference type="PROSITE" id="PS50106">
    <property type="entry name" value="PDZ"/>
    <property type="match status" value="1"/>
</dbReference>
<accession>A0A948RS75</accession>
<dbReference type="PANTHER" id="PTHR12147">
    <property type="entry name" value="METALLOPEPTIDASE M28 FAMILY MEMBER"/>
    <property type="match status" value="1"/>
</dbReference>
<organism evidence="4 5">
    <name type="scientific">Eiseniibacteriota bacterium</name>
    <dbReference type="NCBI Taxonomy" id="2212470"/>
    <lineage>
        <taxon>Bacteria</taxon>
        <taxon>Candidatus Eiseniibacteriota</taxon>
    </lineage>
</organism>
<evidence type="ECO:0000259" key="3">
    <source>
        <dbReference type="PROSITE" id="PS50106"/>
    </source>
</evidence>
<dbReference type="EMBL" id="JAHJDP010000019">
    <property type="protein sequence ID" value="MBU2689895.1"/>
    <property type="molecule type" value="Genomic_DNA"/>
</dbReference>
<evidence type="ECO:0000313" key="4">
    <source>
        <dbReference type="EMBL" id="MBU2689895.1"/>
    </source>
</evidence>
<dbReference type="Pfam" id="PF17820">
    <property type="entry name" value="PDZ_6"/>
    <property type="match status" value="1"/>
</dbReference>
<reference evidence="4" key="1">
    <citation type="submission" date="2021-05" db="EMBL/GenBank/DDBJ databases">
        <title>Energy efficiency and biological interactions define the core microbiome of deep oligotrophic groundwater.</title>
        <authorList>
            <person name="Mehrshad M."/>
            <person name="Lopez-Fernandez M."/>
            <person name="Bell E."/>
            <person name="Bernier-Latmani R."/>
            <person name="Bertilsson S."/>
            <person name="Dopson M."/>
        </authorList>
    </citation>
    <scope>NUCLEOTIDE SEQUENCE</scope>
    <source>
        <strain evidence="4">Modern_marine.mb.64</strain>
    </source>
</reference>
<dbReference type="InterPro" id="IPR041489">
    <property type="entry name" value="PDZ_6"/>
</dbReference>
<dbReference type="Proteomes" id="UP000777784">
    <property type="component" value="Unassembled WGS sequence"/>
</dbReference>
<dbReference type="InterPro" id="IPR045175">
    <property type="entry name" value="M28_fam"/>
</dbReference>
<dbReference type="SUPFAM" id="SSF53187">
    <property type="entry name" value="Zn-dependent exopeptidases"/>
    <property type="match status" value="1"/>
</dbReference>
<feature type="region of interest" description="Disordered" evidence="1">
    <location>
        <begin position="144"/>
        <end position="164"/>
    </location>
</feature>